<evidence type="ECO:0000313" key="4">
    <source>
        <dbReference type="Proteomes" id="UP000002357"/>
    </source>
</evidence>
<dbReference type="EMBL" id="CM000913">
    <property type="protein sequence ID" value="EFG05219.1"/>
    <property type="molecule type" value="Genomic_DNA"/>
</dbReference>
<feature type="region of interest" description="Disordered" evidence="1">
    <location>
        <begin position="1"/>
        <end position="52"/>
    </location>
</feature>
<dbReference type="Proteomes" id="UP000002357">
    <property type="component" value="Chromosome"/>
</dbReference>
<dbReference type="OrthoDB" id="3328426at2"/>
<evidence type="ECO:0000313" key="3">
    <source>
        <dbReference type="EMBL" id="EFG05219.1"/>
    </source>
</evidence>
<dbReference type="eggNOG" id="COG0515">
    <property type="taxonomic scope" value="Bacteria"/>
</dbReference>
<dbReference type="KEGG" id="sclf:BB341_27045"/>
<evidence type="ECO:0000256" key="2">
    <source>
        <dbReference type="SAM" id="Phobius"/>
    </source>
</evidence>
<keyword evidence="2" id="KW-0472">Membrane</keyword>
<proteinExistence type="predicted"/>
<keyword evidence="2" id="KW-0812">Transmembrane</keyword>
<dbReference type="GeneID" id="93733144"/>
<feature type="transmembrane region" description="Helical" evidence="2">
    <location>
        <begin position="115"/>
        <end position="134"/>
    </location>
</feature>
<keyword evidence="4" id="KW-1185">Reference proteome</keyword>
<sequence length="238" mass="25211">MTSPSPPPERSPDATGDEHDSATALGSHWFERPGSRPPGAESPTLVQGAVPEDAAPDRVEGEIRRFGPGVTAADQAPPTADTAVTAVTAAALWHGGPPPPGGRHRGSRLRGLRRYALAAVVLVAVLGVLLWQRYGQPITVERVAARADAVTLGCEGTADIVGVVGTNGQPGTLVYRWVRSDGTTSDLLREKVTRGQHRAELRLLWTFTGRGDIGARAELRIVSPSAHHSTARFVYRCA</sequence>
<keyword evidence="2" id="KW-1133">Transmembrane helix</keyword>
<name>E2Q659_STRCL</name>
<feature type="compositionally biased region" description="Basic and acidic residues" evidence="1">
    <location>
        <begin position="10"/>
        <end position="21"/>
    </location>
</feature>
<accession>E2Q659</accession>
<reference evidence="3 4" key="1">
    <citation type="journal article" date="2010" name="Genome Biol. Evol.">
        <title>The sequence of a 1.8-mb bacterial linear plasmid reveals a rich evolutionary reservoir of secondary metabolic pathways.</title>
        <authorList>
            <person name="Medema M.H."/>
            <person name="Trefzer A."/>
            <person name="Kovalchuk A."/>
            <person name="van den Berg M."/>
            <person name="Mueller U."/>
            <person name="Heijne W."/>
            <person name="Wu L."/>
            <person name="Alam M.T."/>
            <person name="Ronning C.M."/>
            <person name="Nierman W.C."/>
            <person name="Bovenberg R.A.L."/>
            <person name="Breitling R."/>
            <person name="Takano E."/>
        </authorList>
    </citation>
    <scope>NUCLEOTIDE SEQUENCE [LARGE SCALE GENOMIC DNA]</scope>
    <source>
        <strain evidence="4">ATCC 27064 / DSM 738 / JCM 4710 / NBRC 13307 / NCIMB 12785 / NRRL 3585 / VKM Ac-602</strain>
    </source>
</reference>
<dbReference type="STRING" id="1901.BB341_27045"/>
<protein>
    <submittedName>
        <fullName evidence="3">Uncharacterized protein</fullName>
    </submittedName>
</protein>
<dbReference type="AlphaFoldDB" id="E2Q659"/>
<organism evidence="3 4">
    <name type="scientific">Streptomyces clavuligerus</name>
    <dbReference type="NCBI Taxonomy" id="1901"/>
    <lineage>
        <taxon>Bacteria</taxon>
        <taxon>Bacillati</taxon>
        <taxon>Actinomycetota</taxon>
        <taxon>Actinomycetes</taxon>
        <taxon>Kitasatosporales</taxon>
        <taxon>Streptomycetaceae</taxon>
        <taxon>Streptomyces</taxon>
    </lineage>
</organism>
<gene>
    <name evidence="3" type="ORF">SCLAV_0143</name>
</gene>
<dbReference type="RefSeq" id="WP_003959288.1">
    <property type="nucleotide sequence ID" value="NZ_CM000913.1"/>
</dbReference>
<evidence type="ECO:0000256" key="1">
    <source>
        <dbReference type="SAM" id="MobiDB-lite"/>
    </source>
</evidence>